<dbReference type="GO" id="GO:0030500">
    <property type="term" value="P:regulation of bone mineralization"/>
    <property type="evidence" value="ECO:0007669"/>
    <property type="project" value="Ensembl"/>
</dbReference>
<dbReference type="GO" id="GO:0007219">
    <property type="term" value="P:Notch signaling pathway"/>
    <property type="evidence" value="ECO:0007669"/>
    <property type="project" value="Ensembl"/>
</dbReference>
<reference evidence="11" key="2">
    <citation type="submission" date="2025-08" db="UniProtKB">
        <authorList>
            <consortium name="Ensembl"/>
        </authorList>
    </citation>
    <scope>IDENTIFICATION</scope>
</reference>
<dbReference type="GO" id="GO:1990523">
    <property type="term" value="P:bone regeneration"/>
    <property type="evidence" value="ECO:0007669"/>
    <property type="project" value="Ensembl"/>
</dbReference>
<dbReference type="GO" id="GO:0060070">
    <property type="term" value="P:canonical Wnt signaling pathway"/>
    <property type="evidence" value="ECO:0007669"/>
    <property type="project" value="TreeGrafter"/>
</dbReference>
<dbReference type="GO" id="GO:0072498">
    <property type="term" value="P:embryonic skeletal joint development"/>
    <property type="evidence" value="ECO:0007669"/>
    <property type="project" value="Ensembl"/>
</dbReference>
<keyword evidence="3 9" id="KW-0217">Developmental protein</keyword>
<dbReference type="FunCoup" id="G3N6B9">
    <property type="interactions" value="344"/>
</dbReference>
<feature type="chain" id="PRO_5043825532" description="Protein Wnt" evidence="10">
    <location>
        <begin position="29"/>
        <end position="363"/>
    </location>
</feature>
<dbReference type="GO" id="GO:1902036">
    <property type="term" value="P:regulation of hematopoietic stem cell differentiation"/>
    <property type="evidence" value="ECO:0007669"/>
    <property type="project" value="Ensembl"/>
</dbReference>
<dbReference type="PRINTS" id="PR01349">
    <property type="entry name" value="WNTPROTEIN"/>
</dbReference>
<dbReference type="Proteomes" id="UP000007635">
    <property type="component" value="Chromosome IV"/>
</dbReference>
<dbReference type="Pfam" id="PF00110">
    <property type="entry name" value="wnt"/>
    <property type="match status" value="1"/>
</dbReference>
<keyword evidence="12" id="KW-1185">Reference proteome</keyword>
<dbReference type="STRING" id="69293.ENSGACP00000000844"/>
<evidence type="ECO:0000256" key="1">
    <source>
        <dbReference type="ARBA" id="ARBA00004498"/>
    </source>
</evidence>
<comment type="function">
    <text evidence="9">Ligand for members of the frizzled family of seven transmembrane receptors.</text>
</comment>
<comment type="similarity">
    <text evidence="2 9">Belongs to the Wnt family.</text>
</comment>
<dbReference type="GO" id="GO:0060349">
    <property type="term" value="P:bone morphogenesis"/>
    <property type="evidence" value="ECO:0007669"/>
    <property type="project" value="Ensembl"/>
</dbReference>
<dbReference type="GeneTree" id="ENSGT00940000157480"/>
<evidence type="ECO:0000256" key="4">
    <source>
        <dbReference type="ARBA" id="ARBA00022525"/>
    </source>
</evidence>
<dbReference type="eggNOG" id="KOG3913">
    <property type="taxonomic scope" value="Eukaryota"/>
</dbReference>
<keyword evidence="8" id="KW-0449">Lipoprotein</keyword>
<evidence type="ECO:0000256" key="8">
    <source>
        <dbReference type="ARBA" id="ARBA00023288"/>
    </source>
</evidence>
<evidence type="ECO:0000256" key="3">
    <source>
        <dbReference type="ARBA" id="ARBA00022473"/>
    </source>
</evidence>
<evidence type="ECO:0000256" key="6">
    <source>
        <dbReference type="ARBA" id="ARBA00022687"/>
    </source>
</evidence>
<keyword evidence="4" id="KW-0964">Secreted</keyword>
<dbReference type="PROSITE" id="PS00246">
    <property type="entry name" value="WNT1"/>
    <property type="match status" value="1"/>
</dbReference>
<dbReference type="PANTHER" id="PTHR12027:SF70">
    <property type="entry name" value="PROTEIN WNT-16"/>
    <property type="match status" value="1"/>
</dbReference>
<evidence type="ECO:0000256" key="5">
    <source>
        <dbReference type="ARBA" id="ARBA00022530"/>
    </source>
</evidence>
<accession>G3N6B9</accession>
<dbReference type="GO" id="GO:0005615">
    <property type="term" value="C:extracellular space"/>
    <property type="evidence" value="ECO:0007669"/>
    <property type="project" value="TreeGrafter"/>
</dbReference>
<keyword evidence="10" id="KW-0732">Signal</keyword>
<reference evidence="11" key="3">
    <citation type="submission" date="2025-09" db="UniProtKB">
        <authorList>
            <consortium name="Ensembl"/>
        </authorList>
    </citation>
    <scope>IDENTIFICATION</scope>
</reference>
<dbReference type="GO" id="GO:0060218">
    <property type="term" value="P:hematopoietic stem cell differentiation"/>
    <property type="evidence" value="ECO:0007669"/>
    <property type="project" value="Ensembl"/>
</dbReference>
<keyword evidence="6 9" id="KW-0879">Wnt signaling pathway</keyword>
<dbReference type="InterPro" id="IPR018161">
    <property type="entry name" value="Wnt_CS"/>
</dbReference>
<dbReference type="InParanoid" id="G3N6B9"/>
<dbReference type="GO" id="GO:0005109">
    <property type="term" value="F:frizzled binding"/>
    <property type="evidence" value="ECO:0007669"/>
    <property type="project" value="TreeGrafter"/>
</dbReference>
<dbReference type="SMART" id="SM00097">
    <property type="entry name" value="WNT1"/>
    <property type="match status" value="1"/>
</dbReference>
<dbReference type="Ensembl" id="ENSGACT00000000844.2">
    <property type="protein sequence ID" value="ENSGACP00000000844.2"/>
    <property type="gene ID" value="ENSGACG00000000657.2"/>
</dbReference>
<evidence type="ECO:0000313" key="12">
    <source>
        <dbReference type="Proteomes" id="UP000007635"/>
    </source>
</evidence>
<dbReference type="OMA" id="NCTIHDQ"/>
<evidence type="ECO:0000256" key="7">
    <source>
        <dbReference type="ARBA" id="ARBA00023157"/>
    </source>
</evidence>
<dbReference type="PANTHER" id="PTHR12027">
    <property type="entry name" value="WNT RELATED"/>
    <property type="match status" value="1"/>
</dbReference>
<dbReference type="InterPro" id="IPR005817">
    <property type="entry name" value="Wnt"/>
</dbReference>
<organism evidence="11 12">
    <name type="scientific">Gasterosteus aculeatus aculeatus</name>
    <name type="common">three-spined stickleback</name>
    <dbReference type="NCBI Taxonomy" id="481459"/>
    <lineage>
        <taxon>Eukaryota</taxon>
        <taxon>Metazoa</taxon>
        <taxon>Chordata</taxon>
        <taxon>Craniata</taxon>
        <taxon>Vertebrata</taxon>
        <taxon>Euteleostomi</taxon>
        <taxon>Actinopterygii</taxon>
        <taxon>Neopterygii</taxon>
        <taxon>Teleostei</taxon>
        <taxon>Neoteleostei</taxon>
        <taxon>Acanthomorphata</taxon>
        <taxon>Eupercaria</taxon>
        <taxon>Perciformes</taxon>
        <taxon>Cottioidei</taxon>
        <taxon>Gasterosteales</taxon>
        <taxon>Gasterosteidae</taxon>
        <taxon>Gasterosteus</taxon>
    </lineage>
</organism>
<name>G3N6B9_GASAC</name>
<dbReference type="AlphaFoldDB" id="G3N6B9"/>
<comment type="subcellular location">
    <subcellularLocation>
        <location evidence="1 9">Secreted</location>
        <location evidence="1 9">Extracellular space</location>
        <location evidence="1 9">Extracellular matrix</location>
    </subcellularLocation>
</comment>
<evidence type="ECO:0000256" key="2">
    <source>
        <dbReference type="ARBA" id="ARBA00005683"/>
    </source>
</evidence>
<evidence type="ECO:0000313" key="11">
    <source>
        <dbReference type="Ensembl" id="ENSGACP00000000844.2"/>
    </source>
</evidence>
<evidence type="ECO:0000256" key="9">
    <source>
        <dbReference type="RuleBase" id="RU003500"/>
    </source>
</evidence>
<dbReference type="GO" id="GO:0030282">
    <property type="term" value="P:bone mineralization"/>
    <property type="evidence" value="ECO:0007669"/>
    <property type="project" value="Ensembl"/>
</dbReference>
<feature type="signal peptide" evidence="10">
    <location>
        <begin position="1"/>
        <end position="28"/>
    </location>
</feature>
<reference evidence="11 12" key="1">
    <citation type="journal article" date="2021" name="G3 (Bethesda)">
        <title>Improved contiguity of the threespine stickleback genome using long-read sequencing.</title>
        <authorList>
            <person name="Nath S."/>
            <person name="Shaw D.E."/>
            <person name="White M.A."/>
        </authorList>
    </citation>
    <scope>NUCLEOTIDE SEQUENCE [LARGE SCALE GENOMIC DNA]</scope>
    <source>
        <strain evidence="11 12">Lake Benthic</strain>
    </source>
</reference>
<dbReference type="GO" id="GO:0060828">
    <property type="term" value="P:regulation of canonical Wnt signaling pathway"/>
    <property type="evidence" value="ECO:0007669"/>
    <property type="project" value="Ensembl"/>
</dbReference>
<evidence type="ECO:0000256" key="10">
    <source>
        <dbReference type="SAM" id="SignalP"/>
    </source>
</evidence>
<dbReference type="GO" id="GO:0030182">
    <property type="term" value="P:neuron differentiation"/>
    <property type="evidence" value="ECO:0007669"/>
    <property type="project" value="TreeGrafter"/>
</dbReference>
<dbReference type="PROSITE" id="PS51257">
    <property type="entry name" value="PROKAR_LIPOPROTEIN"/>
    <property type="match status" value="1"/>
</dbReference>
<dbReference type="GO" id="GO:0005125">
    <property type="term" value="F:cytokine activity"/>
    <property type="evidence" value="ECO:0007669"/>
    <property type="project" value="TreeGrafter"/>
</dbReference>
<proteinExistence type="inferred from homology"/>
<keyword evidence="5" id="KW-0272">Extracellular matrix</keyword>
<keyword evidence="7" id="KW-1015">Disulfide bond</keyword>
<dbReference type="GO" id="GO:0045165">
    <property type="term" value="P:cell fate commitment"/>
    <property type="evidence" value="ECO:0007669"/>
    <property type="project" value="TreeGrafter"/>
</dbReference>
<sequence>METRSCGDRLMCTVTLLLLCACPPCCRASWMRLGLGPSGGPEDQDCAAPPLSPGQAALCREKPFLLPGVRRGARLAIAECQSQFKDERWNCSTREDASVFGTESNSGTKETAFIHAMMAAGLVHGVTRSCSQGNMTECGCDTRLQGGGSPAEGWHWGGCSDHIQYGIWFSRKFIDSSVRNTSASGGYTLVAMNQHNSESGRQAVVRTMATHCRCHGVSGSCGVKTCWKTVAPLEQVGVYLKERYERSVQVWDRSRRKTRRKERRPPVEPHQLIFVNKSPNYCLEDRRWGVAGTRGRRCNRTSTGPDSCVLLCCGRGYNTHLNFCSNLMVLRTRVACHSCTFRVLMPRASRYNTTSGSTSKDCK</sequence>
<protein>
    <recommendedName>
        <fullName evidence="9">Protein Wnt</fullName>
    </recommendedName>
</protein>